<dbReference type="PANTHER" id="PTHR13165">
    <property type="entry name" value="ARSENITE-RESISTANCE PROTEIN 2"/>
    <property type="match status" value="1"/>
</dbReference>
<feature type="domain" description="C2H2-type" evidence="2">
    <location>
        <begin position="671"/>
        <end position="694"/>
    </location>
</feature>
<feature type="region of interest" description="Disordered" evidence="1">
    <location>
        <begin position="1"/>
        <end position="113"/>
    </location>
</feature>
<keyword evidence="4" id="KW-1185">Reference proteome</keyword>
<feature type="region of interest" description="Disordered" evidence="1">
    <location>
        <begin position="778"/>
        <end position="810"/>
    </location>
</feature>
<evidence type="ECO:0000313" key="3">
    <source>
        <dbReference type="EMBL" id="ETN37035.1"/>
    </source>
</evidence>
<feature type="compositionally biased region" description="Basic and acidic residues" evidence="1">
    <location>
        <begin position="62"/>
        <end position="90"/>
    </location>
</feature>
<feature type="region of interest" description="Disordered" evidence="1">
    <location>
        <begin position="569"/>
        <end position="606"/>
    </location>
</feature>
<dbReference type="RefSeq" id="XP_008720567.1">
    <property type="nucleotide sequence ID" value="XM_008722345.1"/>
</dbReference>
<dbReference type="Pfam" id="PF13821">
    <property type="entry name" value="DUF4187"/>
    <property type="match status" value="1"/>
</dbReference>
<dbReference type="PANTHER" id="PTHR13165:SF0">
    <property type="entry name" value="SERRATE RNA EFFECTOR MOLECULE HOMOLOG"/>
    <property type="match status" value="1"/>
</dbReference>
<feature type="region of interest" description="Disordered" evidence="1">
    <location>
        <begin position="146"/>
        <end position="173"/>
    </location>
</feature>
<feature type="region of interest" description="Disordered" evidence="1">
    <location>
        <begin position="870"/>
        <end position="899"/>
    </location>
</feature>
<dbReference type="PROSITE" id="PS00028">
    <property type="entry name" value="ZINC_FINGER_C2H2_1"/>
    <property type="match status" value="1"/>
</dbReference>
<dbReference type="eggNOG" id="KOG2295">
    <property type="taxonomic scope" value="Eukaryota"/>
</dbReference>
<dbReference type="SMART" id="SM01173">
    <property type="entry name" value="DUF4187"/>
    <property type="match status" value="1"/>
</dbReference>
<feature type="compositionally biased region" description="Gly residues" evidence="1">
    <location>
        <begin position="784"/>
        <end position="796"/>
    </location>
</feature>
<dbReference type="InterPro" id="IPR021933">
    <property type="entry name" value="SERRATE/Ars2_N"/>
</dbReference>
<feature type="compositionally biased region" description="Gly residues" evidence="1">
    <location>
        <begin position="883"/>
        <end position="899"/>
    </location>
</feature>
<protein>
    <recommendedName>
        <fullName evidence="2">C2H2-type domain-containing protein</fullName>
    </recommendedName>
</protein>
<accession>W2RL34</accession>
<feature type="region of interest" description="Disordered" evidence="1">
    <location>
        <begin position="475"/>
        <end position="496"/>
    </location>
</feature>
<dbReference type="AlphaFoldDB" id="W2RL34"/>
<dbReference type="InParanoid" id="W2RL34"/>
<sequence length="899" mass="101561">MNPYEAYGSPTAERPPSRYRDDYDDRGDRDRADSFRRRSPPTDRRRTARDRSRSPVAIDRYQPGRDRPARDRDYIDDRRAPPRERDDRRRAPSPIAANIDRYVPGQEPDKPVLRQNVLNNPLSLDTQVGFSFFRDWWRMEQEVKAAKEREKTGRRPDRVKGEREAREDKEKEQAKIQDAYDQYKQDFQVKMARQFVNQHKGEEWFKERYVAEVRDPIQKRLTEFRTGSFDQWNKDIDAGLFDEFTLEGIYKNDSDGAGGMVEKEEGEAVGGNEVLGVLDLVPAKGGDLRDEAAQQPALLIKTLAPNVSRDRIEEFCKENLGEDAGGFKWLSLSDPNPSKKFHRIGWIMLHPAPDEDGDAMEFTDRDDGRGEDDEEGEEKPAPTASSPAQKALELVNAKTIIDPIRGDFTCHVGIHNTVPAPRKKALWDLFSAPERVERDYELARRVATKFENDFGKDEFSGGLAKIDVRVEQMRSQGLLQPPPKPKKASFEDNDDEIKFDEEVEEGEENEEDDDEELLVVKKKLDMLIEYLRRVFNFCLFCVFESDSVHELTRKCPGGHLRRPRAGLSSTAKAAARASANGDPFPGKKDQQNGMDTGLESPIQEKRPKFNRTEQQLLRAFNWVKTYEEKVLQILEPEYVDLKKIGGKPVEEALDEELSKYVKQEDEAKYRCKVPECAKLFKAEHFWRKHAEKRHEEWLTGLKNDLNLVNTYVLDPSHIAPSRSDANSNGHFPLPANHHLNSGTPRGFSLQNMNMVNFNQNAMMNMSNMASQFVQSFNPADANGHGSGPVRRGGGRYGNRSGPYDRNQRNMSRGFNNVSGLMRGGPGHGIGMNPGYIAQGGGGGGGKWGDGMGSGVNAIGPREAFQGRSIKSYEDLDAAPAGQTNGGRPMGGDGGAELDY</sequence>
<dbReference type="EMBL" id="KB822724">
    <property type="protein sequence ID" value="ETN37035.1"/>
    <property type="molecule type" value="Genomic_DNA"/>
</dbReference>
<dbReference type="InterPro" id="IPR025239">
    <property type="entry name" value="DUF4187"/>
</dbReference>
<dbReference type="InterPro" id="IPR039727">
    <property type="entry name" value="SE/Ars2"/>
</dbReference>
<feature type="compositionally biased region" description="Low complexity" evidence="1">
    <location>
        <begin position="569"/>
        <end position="579"/>
    </location>
</feature>
<organism evidence="3 4">
    <name type="scientific">Cyphellophora europaea (strain CBS 101466)</name>
    <name type="common">Phialophora europaea</name>
    <dbReference type="NCBI Taxonomy" id="1220924"/>
    <lineage>
        <taxon>Eukaryota</taxon>
        <taxon>Fungi</taxon>
        <taxon>Dikarya</taxon>
        <taxon>Ascomycota</taxon>
        <taxon>Pezizomycotina</taxon>
        <taxon>Eurotiomycetes</taxon>
        <taxon>Chaetothyriomycetidae</taxon>
        <taxon>Chaetothyriales</taxon>
        <taxon>Cyphellophoraceae</taxon>
        <taxon>Cyphellophora</taxon>
    </lineage>
</organism>
<evidence type="ECO:0000256" key="1">
    <source>
        <dbReference type="SAM" id="MobiDB-lite"/>
    </source>
</evidence>
<proteinExistence type="predicted"/>
<reference evidence="3 4" key="1">
    <citation type="submission" date="2013-03" db="EMBL/GenBank/DDBJ databases">
        <title>The Genome Sequence of Phialophora europaea CBS 101466.</title>
        <authorList>
            <consortium name="The Broad Institute Genomics Platform"/>
            <person name="Cuomo C."/>
            <person name="de Hoog S."/>
            <person name="Gorbushina A."/>
            <person name="Walker B."/>
            <person name="Young S.K."/>
            <person name="Zeng Q."/>
            <person name="Gargeya S."/>
            <person name="Fitzgerald M."/>
            <person name="Haas B."/>
            <person name="Abouelleil A."/>
            <person name="Allen A.W."/>
            <person name="Alvarado L."/>
            <person name="Arachchi H.M."/>
            <person name="Berlin A.M."/>
            <person name="Chapman S.B."/>
            <person name="Gainer-Dewar J."/>
            <person name="Goldberg J."/>
            <person name="Griggs A."/>
            <person name="Gujja S."/>
            <person name="Hansen M."/>
            <person name="Howarth C."/>
            <person name="Imamovic A."/>
            <person name="Ireland A."/>
            <person name="Larimer J."/>
            <person name="McCowan C."/>
            <person name="Murphy C."/>
            <person name="Pearson M."/>
            <person name="Poon T.W."/>
            <person name="Priest M."/>
            <person name="Roberts A."/>
            <person name="Saif S."/>
            <person name="Shea T."/>
            <person name="Sisk P."/>
            <person name="Sykes S."/>
            <person name="Wortman J."/>
            <person name="Nusbaum C."/>
            <person name="Birren B."/>
        </authorList>
    </citation>
    <scope>NUCLEOTIDE SEQUENCE [LARGE SCALE GENOMIC DNA]</scope>
    <source>
        <strain evidence="3 4">CBS 101466</strain>
    </source>
</reference>
<dbReference type="Pfam" id="PF12066">
    <property type="entry name" value="SERRATE_Ars2_N"/>
    <property type="match status" value="1"/>
</dbReference>
<feature type="compositionally biased region" description="Basic and acidic residues" evidence="1">
    <location>
        <begin position="15"/>
        <end position="53"/>
    </location>
</feature>
<dbReference type="GeneID" id="19975362"/>
<name>W2RL34_CYPE1</name>
<feature type="region of interest" description="Disordered" evidence="1">
    <location>
        <begin position="352"/>
        <end position="390"/>
    </location>
</feature>
<dbReference type="OrthoDB" id="342064at2759"/>
<evidence type="ECO:0000313" key="4">
    <source>
        <dbReference type="Proteomes" id="UP000030752"/>
    </source>
</evidence>
<gene>
    <name evidence="3" type="ORF">HMPREF1541_08023</name>
</gene>
<dbReference type="Proteomes" id="UP000030752">
    <property type="component" value="Unassembled WGS sequence"/>
</dbReference>
<dbReference type="HOGENOM" id="CLU_014487_0_0_1"/>
<dbReference type="STRING" id="1220924.W2RL34"/>
<dbReference type="InterPro" id="IPR013087">
    <property type="entry name" value="Znf_C2H2_type"/>
</dbReference>
<dbReference type="GO" id="GO:0016604">
    <property type="term" value="C:nuclear body"/>
    <property type="evidence" value="ECO:0007669"/>
    <property type="project" value="TreeGrafter"/>
</dbReference>
<evidence type="ECO:0000259" key="2">
    <source>
        <dbReference type="PROSITE" id="PS00028"/>
    </source>
</evidence>
<dbReference type="VEuPathDB" id="FungiDB:HMPREF1541_08023"/>